<name>A0ABT2H3E7_9MICO</name>
<sequence>MGDDMADDQTPAGAAPSAAEAMPATAGAEGAVTDAAATRVAAGGGRAEAGVLVALVSSAVPVERGRLERAVHAAVSRRGWDARVQWVEAAESWSAALAADDADAFLVMPGEAVDLPLDLDLDVDPDLRAAVGPGTGATTPPIVRFDLGAREFDPSPALVHHVRALGLEGLQFVVPSAIAAARHPAVRVSYGADREQYGDWREPSSALRGEADAARPGASVTPAPIGVLVHGGFYRSRWQAGLMDELAVDLGRRGWASWNLEYRRPDLHGWAATLSDLHAGIARLESLRTAPDQPVVLFGHSAGGQLVLQLAEEIAASGASAAVPVALSVSLAGVVDLVAAHDRYMGEGAVAIALGGSPADLPERYAAASPIAYAHRAATWLLVQGVDDSADLVEMNRRLAASAAVSHPELLQRAGHHFSVIDPTTEIWRATMDRVTELLRPDTDRS</sequence>
<gene>
    <name evidence="4" type="ORF">N1032_11865</name>
</gene>
<evidence type="ECO:0000256" key="2">
    <source>
        <dbReference type="SAM" id="MobiDB-lite"/>
    </source>
</evidence>
<dbReference type="PANTHER" id="PTHR48081:SF33">
    <property type="entry name" value="KYNURENINE FORMAMIDASE"/>
    <property type="match status" value="1"/>
</dbReference>
<dbReference type="EMBL" id="JANLCJ010000004">
    <property type="protein sequence ID" value="MCS5734434.1"/>
    <property type="molecule type" value="Genomic_DNA"/>
</dbReference>
<accession>A0ABT2H3E7</accession>
<dbReference type="RefSeq" id="WP_259539300.1">
    <property type="nucleotide sequence ID" value="NZ_JANLCJ010000004.1"/>
</dbReference>
<dbReference type="Proteomes" id="UP001165586">
    <property type="component" value="Unassembled WGS sequence"/>
</dbReference>
<dbReference type="Gene3D" id="3.40.50.1820">
    <property type="entry name" value="alpha/beta hydrolase"/>
    <property type="match status" value="1"/>
</dbReference>
<organism evidence="4 5">
    <name type="scientific">Herbiconiux daphne</name>
    <dbReference type="NCBI Taxonomy" id="2970914"/>
    <lineage>
        <taxon>Bacteria</taxon>
        <taxon>Bacillati</taxon>
        <taxon>Actinomycetota</taxon>
        <taxon>Actinomycetes</taxon>
        <taxon>Micrococcales</taxon>
        <taxon>Microbacteriaceae</taxon>
        <taxon>Herbiconiux</taxon>
    </lineage>
</organism>
<dbReference type="SUPFAM" id="SSF53474">
    <property type="entry name" value="alpha/beta-Hydrolases"/>
    <property type="match status" value="1"/>
</dbReference>
<dbReference type="Pfam" id="PF20434">
    <property type="entry name" value="BD-FAE"/>
    <property type="match status" value="1"/>
</dbReference>
<feature type="compositionally biased region" description="Low complexity" evidence="2">
    <location>
        <begin position="10"/>
        <end position="26"/>
    </location>
</feature>
<protein>
    <recommendedName>
        <fullName evidence="3">BD-FAE-like domain-containing protein</fullName>
    </recommendedName>
</protein>
<keyword evidence="1" id="KW-0378">Hydrolase</keyword>
<feature type="domain" description="BD-FAE-like" evidence="3">
    <location>
        <begin position="216"/>
        <end position="389"/>
    </location>
</feature>
<reference evidence="4" key="1">
    <citation type="submission" date="2022-08" db="EMBL/GenBank/DDBJ databases">
        <authorList>
            <person name="Deng Y."/>
            <person name="Han X.-F."/>
            <person name="Zhang Y.-Q."/>
        </authorList>
    </citation>
    <scope>NUCLEOTIDE SEQUENCE</scope>
    <source>
        <strain evidence="4">CPCC 203386</strain>
    </source>
</reference>
<proteinExistence type="predicted"/>
<evidence type="ECO:0000313" key="4">
    <source>
        <dbReference type="EMBL" id="MCS5734434.1"/>
    </source>
</evidence>
<evidence type="ECO:0000256" key="1">
    <source>
        <dbReference type="ARBA" id="ARBA00022801"/>
    </source>
</evidence>
<comment type="caution">
    <text evidence="4">The sequence shown here is derived from an EMBL/GenBank/DDBJ whole genome shotgun (WGS) entry which is preliminary data.</text>
</comment>
<feature type="region of interest" description="Disordered" evidence="2">
    <location>
        <begin position="1"/>
        <end position="26"/>
    </location>
</feature>
<dbReference type="InterPro" id="IPR029058">
    <property type="entry name" value="AB_hydrolase_fold"/>
</dbReference>
<evidence type="ECO:0000313" key="5">
    <source>
        <dbReference type="Proteomes" id="UP001165586"/>
    </source>
</evidence>
<dbReference type="InterPro" id="IPR049492">
    <property type="entry name" value="BD-FAE-like_dom"/>
</dbReference>
<dbReference type="InterPro" id="IPR050300">
    <property type="entry name" value="GDXG_lipolytic_enzyme"/>
</dbReference>
<evidence type="ECO:0000259" key="3">
    <source>
        <dbReference type="Pfam" id="PF20434"/>
    </source>
</evidence>
<keyword evidence="5" id="KW-1185">Reference proteome</keyword>
<dbReference type="PANTHER" id="PTHR48081">
    <property type="entry name" value="AB HYDROLASE SUPERFAMILY PROTEIN C4A8.06C"/>
    <property type="match status" value="1"/>
</dbReference>